<organism evidence="5 6">
    <name type="scientific">Labedaea rhizosphaerae</name>
    <dbReference type="NCBI Taxonomy" id="598644"/>
    <lineage>
        <taxon>Bacteria</taxon>
        <taxon>Bacillati</taxon>
        <taxon>Actinomycetota</taxon>
        <taxon>Actinomycetes</taxon>
        <taxon>Pseudonocardiales</taxon>
        <taxon>Pseudonocardiaceae</taxon>
        <taxon>Labedaea</taxon>
    </lineage>
</organism>
<keyword evidence="3" id="KW-0963">Cytoplasm</keyword>
<comment type="caution">
    <text evidence="5">The sequence shown here is derived from an EMBL/GenBank/DDBJ whole genome shotgun (WGS) entry which is preliminary data.</text>
</comment>
<gene>
    <name evidence="5" type="ORF">EV186_1011376</name>
</gene>
<evidence type="ECO:0000256" key="4">
    <source>
        <dbReference type="ARBA" id="ARBA00023186"/>
    </source>
</evidence>
<dbReference type="InterPro" id="IPR025734">
    <property type="entry name" value="EspG"/>
</dbReference>
<protein>
    <submittedName>
        <fullName evidence="5">ESAT-6 protein secretion system EspG family protein</fullName>
    </submittedName>
</protein>
<dbReference type="AlphaFoldDB" id="A0A4R6SLQ6"/>
<keyword evidence="6" id="KW-1185">Reference proteome</keyword>
<name>A0A4R6SLQ6_LABRH</name>
<sequence>MFGTELEESDGEPISLSALEFDVLWEHLGLGEQPLILLVPSPGKTDEERAEFVRQAWSGMYGRGLGGPNSVHPELERLVRLLERPDREVDARVVGGRAMIAVVAGEAVLATYAGNTITLRSTSAASLAGTITGLLPPAPAGPGRSVSLPTADFEAAAKEGGADKPAFERALHARGVRGDDVATLLEMIKDVTATGNFGFAMRDHLGRRRRAERVVAYFDTEDGRYANVRKHGVDGSLWTTLSPADTRRLTGHVQSMIDELVAQVEG</sequence>
<comment type="subcellular location">
    <subcellularLocation>
        <location evidence="1">Cytoplasm</location>
    </subcellularLocation>
</comment>
<reference evidence="5 6" key="1">
    <citation type="submission" date="2019-03" db="EMBL/GenBank/DDBJ databases">
        <title>Genomic Encyclopedia of Type Strains, Phase IV (KMG-IV): sequencing the most valuable type-strain genomes for metagenomic binning, comparative biology and taxonomic classification.</title>
        <authorList>
            <person name="Goeker M."/>
        </authorList>
    </citation>
    <scope>NUCLEOTIDE SEQUENCE [LARGE SCALE GENOMIC DNA]</scope>
    <source>
        <strain evidence="5 6">DSM 45361</strain>
    </source>
</reference>
<evidence type="ECO:0000313" key="5">
    <source>
        <dbReference type="EMBL" id="TDQ05406.1"/>
    </source>
</evidence>
<evidence type="ECO:0000313" key="6">
    <source>
        <dbReference type="Proteomes" id="UP000295444"/>
    </source>
</evidence>
<accession>A0A4R6SLQ6</accession>
<evidence type="ECO:0000256" key="3">
    <source>
        <dbReference type="ARBA" id="ARBA00022490"/>
    </source>
</evidence>
<comment type="similarity">
    <text evidence="2">Belongs to the EspG family.</text>
</comment>
<evidence type="ECO:0000256" key="2">
    <source>
        <dbReference type="ARBA" id="ARBA00006411"/>
    </source>
</evidence>
<dbReference type="Pfam" id="PF14011">
    <property type="entry name" value="ESX-1_EspG"/>
    <property type="match status" value="1"/>
</dbReference>
<dbReference type="Proteomes" id="UP000295444">
    <property type="component" value="Unassembled WGS sequence"/>
</dbReference>
<evidence type="ECO:0000256" key="1">
    <source>
        <dbReference type="ARBA" id="ARBA00004496"/>
    </source>
</evidence>
<dbReference type="EMBL" id="SNXZ01000001">
    <property type="protein sequence ID" value="TDQ05406.1"/>
    <property type="molecule type" value="Genomic_DNA"/>
</dbReference>
<dbReference type="OrthoDB" id="3679349at2"/>
<keyword evidence="4" id="KW-0143">Chaperone</keyword>
<proteinExistence type="inferred from homology"/>